<evidence type="ECO:0000259" key="2">
    <source>
        <dbReference type="Pfam" id="PF13556"/>
    </source>
</evidence>
<keyword evidence="6" id="KW-1185">Reference proteome</keyword>
<reference evidence="5 6" key="1">
    <citation type="submission" date="2015-03" db="EMBL/GenBank/DDBJ databases">
        <title>Luteipulveratus halotolerans sp. nov., a novel actinobacterium (Dermacoccaceae) from Sarawak, Malaysia.</title>
        <authorList>
            <person name="Juboi H."/>
            <person name="Basik A."/>
            <person name="Shamsul S.S."/>
            <person name="Arnold P."/>
            <person name="Schmitt E.K."/>
            <person name="Sanglier J.-J."/>
            <person name="Yeo T."/>
        </authorList>
    </citation>
    <scope>NUCLEOTIDE SEQUENCE [LARGE SCALE GENOMIC DNA]</scope>
    <source>
        <strain evidence="5 6">MN07-A0370</strain>
    </source>
</reference>
<dbReference type="InterPro" id="IPR042070">
    <property type="entry name" value="PucR_C-HTH_sf"/>
</dbReference>
<organism evidence="5 6">
    <name type="scientific">Luteipulveratus mongoliensis</name>
    <dbReference type="NCBI Taxonomy" id="571913"/>
    <lineage>
        <taxon>Bacteria</taxon>
        <taxon>Bacillati</taxon>
        <taxon>Actinomycetota</taxon>
        <taxon>Actinomycetes</taxon>
        <taxon>Micrococcales</taxon>
        <taxon>Dermacoccaceae</taxon>
        <taxon>Luteipulveratus</taxon>
    </lineage>
</organism>
<proteinExistence type="inferred from homology"/>
<feature type="domain" description="RsbT co-antagonist protein RsbRD N-terminal" evidence="3">
    <location>
        <begin position="27"/>
        <end position="158"/>
    </location>
</feature>
<evidence type="ECO:0008006" key="7">
    <source>
        <dbReference type="Google" id="ProtNLM"/>
    </source>
</evidence>
<gene>
    <name evidence="5" type="ORF">VV02_05360</name>
</gene>
<dbReference type="PANTHER" id="PTHR33744">
    <property type="entry name" value="CARBOHYDRATE DIACID REGULATOR"/>
    <property type="match status" value="1"/>
</dbReference>
<dbReference type="Pfam" id="PF13556">
    <property type="entry name" value="HTH_30"/>
    <property type="match status" value="1"/>
</dbReference>
<sequence>MLSDAVVASESVRLLRESREALSLGTLNELVREMPEYSALTDEQLYGDVLAVCRTCIDTFVDAFLSDGGIANVHLVTLRRSAAHAAADGVPMAEMMRVYHLAVRTAIQFSGDRPRANPQDTLALAKSGMVFLELVTTTLAEGYAEARELAVDDAQEARIRLGMDLIENKDEGQVRESAVRAGVDLAGEYAVIAVGLPSAQVGAAVRASDEVRQRVLAARDLRRLCKDALPLLGTNALWVPRGQGALVLVPLDHGGLTWDAALAQLRETLGARHQDMHAGVVRSEWPCDTFAEAARMASRIRDVARDSRRAAGLYELADVAWELQLSHSGPAQSALAELVAPVLERPDLVETLDAYVTFDGHRTRCARALGVHPNTVDNRLARIADLTDRDPTRPGDLAFLVAAVTASRLVRRT</sequence>
<dbReference type="PATRIC" id="fig|571913.6.peg.1092"/>
<dbReference type="EMBL" id="CP011112">
    <property type="protein sequence ID" value="AKU15427.1"/>
    <property type="molecule type" value="Genomic_DNA"/>
</dbReference>
<dbReference type="InterPro" id="IPR041522">
    <property type="entry name" value="CdaR_GGDEF"/>
</dbReference>
<dbReference type="Gene3D" id="1.10.10.2840">
    <property type="entry name" value="PucR C-terminal helix-turn-helix domain"/>
    <property type="match status" value="1"/>
</dbReference>
<name>A0A0K1JFC8_9MICO</name>
<evidence type="ECO:0000256" key="1">
    <source>
        <dbReference type="ARBA" id="ARBA00006754"/>
    </source>
</evidence>
<dbReference type="AlphaFoldDB" id="A0A0K1JFC8"/>
<evidence type="ECO:0000313" key="6">
    <source>
        <dbReference type="Proteomes" id="UP000066480"/>
    </source>
</evidence>
<dbReference type="InterPro" id="IPR051448">
    <property type="entry name" value="CdaR-like_regulators"/>
</dbReference>
<feature type="domain" description="PucR C-terminal helix-turn-helix" evidence="2">
    <location>
        <begin position="348"/>
        <end position="404"/>
    </location>
</feature>
<dbReference type="Pfam" id="PF14361">
    <property type="entry name" value="RsbRD_N"/>
    <property type="match status" value="1"/>
</dbReference>
<evidence type="ECO:0000259" key="4">
    <source>
        <dbReference type="Pfam" id="PF17853"/>
    </source>
</evidence>
<dbReference type="STRING" id="571913.VV02_05360"/>
<dbReference type="InterPro" id="IPR025751">
    <property type="entry name" value="RsbRD_N_dom"/>
</dbReference>
<dbReference type="KEGG" id="lmoi:VV02_05360"/>
<dbReference type="Pfam" id="PF17853">
    <property type="entry name" value="GGDEF_2"/>
    <property type="match status" value="1"/>
</dbReference>
<dbReference type="PANTHER" id="PTHR33744:SF7">
    <property type="entry name" value="PUCR FAMILY TRANSCRIPTIONAL REGULATOR"/>
    <property type="match status" value="1"/>
</dbReference>
<dbReference type="Proteomes" id="UP000066480">
    <property type="component" value="Chromosome"/>
</dbReference>
<feature type="domain" description="CdaR GGDEF-like" evidence="4">
    <location>
        <begin position="169"/>
        <end position="282"/>
    </location>
</feature>
<dbReference type="InterPro" id="IPR025736">
    <property type="entry name" value="PucR_C-HTH_dom"/>
</dbReference>
<protein>
    <recommendedName>
        <fullName evidence="7">PucR C-terminal helix-turn-helix domain-containing protein</fullName>
    </recommendedName>
</protein>
<accession>A0A0K1JFC8</accession>
<comment type="similarity">
    <text evidence="1">Belongs to the CdaR family.</text>
</comment>
<evidence type="ECO:0000259" key="3">
    <source>
        <dbReference type="Pfam" id="PF14361"/>
    </source>
</evidence>
<evidence type="ECO:0000313" key="5">
    <source>
        <dbReference type="EMBL" id="AKU15427.1"/>
    </source>
</evidence>